<feature type="transmembrane region" description="Helical" evidence="1">
    <location>
        <begin position="20"/>
        <end position="40"/>
    </location>
</feature>
<evidence type="ECO:0000313" key="3">
    <source>
        <dbReference type="Proteomes" id="UP000504636"/>
    </source>
</evidence>
<protein>
    <submittedName>
        <fullName evidence="2 4">Uncharacterized protein</fullName>
    </submittedName>
</protein>
<dbReference type="AlphaFoldDB" id="A0A6A6YL77"/>
<dbReference type="Proteomes" id="UP000504636">
    <property type="component" value="Unplaced"/>
</dbReference>
<organism evidence="2">
    <name type="scientific">Mytilinidion resinicola</name>
    <dbReference type="NCBI Taxonomy" id="574789"/>
    <lineage>
        <taxon>Eukaryota</taxon>
        <taxon>Fungi</taxon>
        <taxon>Dikarya</taxon>
        <taxon>Ascomycota</taxon>
        <taxon>Pezizomycotina</taxon>
        <taxon>Dothideomycetes</taxon>
        <taxon>Pleosporomycetidae</taxon>
        <taxon>Mytilinidiales</taxon>
        <taxon>Mytilinidiaceae</taxon>
        <taxon>Mytilinidion</taxon>
    </lineage>
</organism>
<accession>A0A6A6YL77</accession>
<evidence type="ECO:0000313" key="4">
    <source>
        <dbReference type="RefSeq" id="XP_033576252.1"/>
    </source>
</evidence>
<evidence type="ECO:0000256" key="1">
    <source>
        <dbReference type="SAM" id="Phobius"/>
    </source>
</evidence>
<keyword evidence="1" id="KW-0812">Transmembrane</keyword>
<dbReference type="EMBL" id="MU003701">
    <property type="protein sequence ID" value="KAF2809288.1"/>
    <property type="molecule type" value="Genomic_DNA"/>
</dbReference>
<dbReference type="RefSeq" id="XP_033576252.1">
    <property type="nucleotide sequence ID" value="XM_033725551.1"/>
</dbReference>
<sequence>MLDVGLYFGAFDGGRIPYKALVYMIVVPLIADAAVEVLVVRKCAADVAIDLPLYRHGQHSPSSKLGIRILLQDNAKFLHTTNFLFAHRFVLIRNLFRSSRLVSFEEIQWRFSRLVKKGFERCNELLKSLELPAVFLTEFVYLFWCLDADSCYPA</sequence>
<reference evidence="4" key="3">
    <citation type="submission" date="2025-04" db="UniProtKB">
        <authorList>
            <consortium name="RefSeq"/>
        </authorList>
    </citation>
    <scope>IDENTIFICATION</scope>
    <source>
        <strain evidence="4">CBS 304.34</strain>
    </source>
</reference>
<gene>
    <name evidence="2 4" type="ORF">BDZ99DRAFT_520653</name>
</gene>
<name>A0A6A6YL77_9PEZI</name>
<proteinExistence type="predicted"/>
<dbReference type="GeneID" id="54466444"/>
<reference evidence="2 4" key="1">
    <citation type="journal article" date="2020" name="Stud. Mycol.">
        <title>101 Dothideomycetes genomes: a test case for predicting lifestyles and emergence of pathogens.</title>
        <authorList>
            <person name="Haridas S."/>
            <person name="Albert R."/>
            <person name="Binder M."/>
            <person name="Bloem J."/>
            <person name="Labutti K."/>
            <person name="Salamov A."/>
            <person name="Andreopoulos B."/>
            <person name="Baker S."/>
            <person name="Barry K."/>
            <person name="Bills G."/>
            <person name="Bluhm B."/>
            <person name="Cannon C."/>
            <person name="Castanera R."/>
            <person name="Culley D."/>
            <person name="Daum C."/>
            <person name="Ezra D."/>
            <person name="Gonzalez J."/>
            <person name="Henrissat B."/>
            <person name="Kuo A."/>
            <person name="Liang C."/>
            <person name="Lipzen A."/>
            <person name="Lutzoni F."/>
            <person name="Magnuson J."/>
            <person name="Mondo S."/>
            <person name="Nolan M."/>
            <person name="Ohm R."/>
            <person name="Pangilinan J."/>
            <person name="Park H.-J."/>
            <person name="Ramirez L."/>
            <person name="Alfaro M."/>
            <person name="Sun H."/>
            <person name="Tritt A."/>
            <person name="Yoshinaga Y."/>
            <person name="Zwiers L.-H."/>
            <person name="Turgeon B."/>
            <person name="Goodwin S."/>
            <person name="Spatafora J."/>
            <person name="Crous P."/>
            <person name="Grigoriev I."/>
        </authorList>
    </citation>
    <scope>NUCLEOTIDE SEQUENCE</scope>
    <source>
        <strain evidence="2 4">CBS 304.34</strain>
    </source>
</reference>
<keyword evidence="1" id="KW-1133">Transmembrane helix</keyword>
<keyword evidence="1" id="KW-0472">Membrane</keyword>
<reference evidence="4" key="2">
    <citation type="submission" date="2020-04" db="EMBL/GenBank/DDBJ databases">
        <authorList>
            <consortium name="NCBI Genome Project"/>
        </authorList>
    </citation>
    <scope>NUCLEOTIDE SEQUENCE</scope>
    <source>
        <strain evidence="4">CBS 304.34</strain>
    </source>
</reference>
<keyword evidence="3" id="KW-1185">Reference proteome</keyword>
<evidence type="ECO:0000313" key="2">
    <source>
        <dbReference type="EMBL" id="KAF2809288.1"/>
    </source>
</evidence>